<dbReference type="AlphaFoldDB" id="A0AAX4PBH1"/>
<evidence type="ECO:0000256" key="5">
    <source>
        <dbReference type="ARBA" id="ARBA00022989"/>
    </source>
</evidence>
<dbReference type="Pfam" id="PF04193">
    <property type="entry name" value="PQ-loop"/>
    <property type="match status" value="2"/>
</dbReference>
<dbReference type="InterPro" id="IPR016817">
    <property type="entry name" value="MannP-dilichol_defect-1"/>
</dbReference>
<dbReference type="InterPro" id="IPR006603">
    <property type="entry name" value="PQ-loop_rpt"/>
</dbReference>
<dbReference type="GO" id="GO:0016020">
    <property type="term" value="C:membrane"/>
    <property type="evidence" value="ECO:0007669"/>
    <property type="project" value="UniProtKB-SubCell"/>
</dbReference>
<feature type="transmembrane region" description="Helical" evidence="9">
    <location>
        <begin position="144"/>
        <end position="163"/>
    </location>
</feature>
<organism evidence="10 11">
    <name type="scientific">Chloropicon roscoffensis</name>
    <dbReference type="NCBI Taxonomy" id="1461544"/>
    <lineage>
        <taxon>Eukaryota</taxon>
        <taxon>Viridiplantae</taxon>
        <taxon>Chlorophyta</taxon>
        <taxon>Chloropicophyceae</taxon>
        <taxon>Chloropicales</taxon>
        <taxon>Chloropicaceae</taxon>
        <taxon>Chloropicon</taxon>
    </lineage>
</organism>
<feature type="transmembrane region" description="Helical" evidence="9">
    <location>
        <begin position="259"/>
        <end position="278"/>
    </location>
</feature>
<evidence type="ECO:0000256" key="8">
    <source>
        <dbReference type="SAM" id="MobiDB-lite"/>
    </source>
</evidence>
<accession>A0AAX4PBH1</accession>
<keyword evidence="3 9" id="KW-0812">Transmembrane</keyword>
<evidence type="ECO:0000313" key="11">
    <source>
        <dbReference type="Proteomes" id="UP001472866"/>
    </source>
</evidence>
<evidence type="ECO:0000256" key="2">
    <source>
        <dbReference type="ARBA" id="ARBA00022448"/>
    </source>
</evidence>
<name>A0AAX4PBH1_9CHLO</name>
<protein>
    <submittedName>
        <fullName evidence="10">Mannose-P-dolichol utilization defect protein</fullName>
    </submittedName>
</protein>
<dbReference type="PANTHER" id="PTHR12226">
    <property type="entry name" value="MANNOSE-P-DOLICHOL UTILIZATION DEFECT 1 LEC35 -RELATED"/>
    <property type="match status" value="1"/>
</dbReference>
<evidence type="ECO:0000256" key="1">
    <source>
        <dbReference type="ARBA" id="ARBA00004141"/>
    </source>
</evidence>
<feature type="transmembrane region" description="Helical" evidence="9">
    <location>
        <begin position="85"/>
        <end position="103"/>
    </location>
</feature>
<feature type="transmembrane region" description="Helical" evidence="9">
    <location>
        <begin position="233"/>
        <end position="253"/>
    </location>
</feature>
<dbReference type="Proteomes" id="UP001472866">
    <property type="component" value="Chromosome 08"/>
</dbReference>
<comment type="subcellular location">
    <subcellularLocation>
        <location evidence="1">Membrane</location>
        <topology evidence="1">Multi-pass membrane protein</topology>
    </subcellularLocation>
</comment>
<proteinExistence type="inferred from homology"/>
<keyword evidence="4" id="KW-0677">Repeat</keyword>
<feature type="compositionally biased region" description="Basic residues" evidence="8">
    <location>
        <begin position="28"/>
        <end position="37"/>
    </location>
</feature>
<dbReference type="SMART" id="SM00679">
    <property type="entry name" value="CTNS"/>
    <property type="match status" value="2"/>
</dbReference>
<keyword evidence="2" id="KW-0813">Transport</keyword>
<keyword evidence="11" id="KW-1185">Reference proteome</keyword>
<evidence type="ECO:0000256" key="4">
    <source>
        <dbReference type="ARBA" id="ARBA00022737"/>
    </source>
</evidence>
<evidence type="ECO:0000256" key="7">
    <source>
        <dbReference type="ARBA" id="ARBA00038475"/>
    </source>
</evidence>
<feature type="transmembrane region" description="Helical" evidence="9">
    <location>
        <begin position="175"/>
        <end position="194"/>
    </location>
</feature>
<keyword evidence="6 9" id="KW-0472">Membrane</keyword>
<comment type="similarity">
    <text evidence="7">Belongs to the MPDU1 (TC 2.A.43.3) family.</text>
</comment>
<evidence type="ECO:0000313" key="10">
    <source>
        <dbReference type="EMBL" id="WZN63712.1"/>
    </source>
</evidence>
<evidence type="ECO:0000256" key="6">
    <source>
        <dbReference type="ARBA" id="ARBA00023136"/>
    </source>
</evidence>
<gene>
    <name evidence="10" type="ORF">HKI87_08g52630</name>
</gene>
<dbReference type="EMBL" id="CP151508">
    <property type="protein sequence ID" value="WZN63712.1"/>
    <property type="molecule type" value="Genomic_DNA"/>
</dbReference>
<feature type="region of interest" description="Disordered" evidence="8">
    <location>
        <begin position="1"/>
        <end position="63"/>
    </location>
</feature>
<dbReference type="Gene3D" id="1.20.1280.290">
    <property type="match status" value="2"/>
</dbReference>
<feature type="transmembrane region" description="Helical" evidence="9">
    <location>
        <begin position="115"/>
        <end position="138"/>
    </location>
</feature>
<evidence type="ECO:0000256" key="3">
    <source>
        <dbReference type="ARBA" id="ARBA00022692"/>
    </source>
</evidence>
<reference evidence="10 11" key="1">
    <citation type="submission" date="2024-03" db="EMBL/GenBank/DDBJ databases">
        <title>Complete genome sequence of the green alga Chloropicon roscoffensis RCC1871.</title>
        <authorList>
            <person name="Lemieux C."/>
            <person name="Pombert J.-F."/>
            <person name="Otis C."/>
            <person name="Turmel M."/>
        </authorList>
    </citation>
    <scope>NUCLEOTIDE SEQUENCE [LARGE SCALE GENOMIC DNA]</scope>
    <source>
        <strain evidence="10 11">RCC1871</strain>
    </source>
</reference>
<sequence>MGFARMMRVETRCVASAPRPPPSSLARRNPRGRRPRHVASASATRVTHRPSPALPTPQRRRGGPSVVAARANAAAAMASYTPAQWFAVFLGYACIVGSVFRCLPQVHRIVTRKSVEGISFTAILSEFLIYSINLAYNWHYKYPFNTYGDLAVSWFVLIFVLVLMQWYRRFEAKKVAVVAAMSAAWCLVLFTNVLPAYALSFLQAASALGLAFGSRIPQIWLNFRQGHTGELSIIMFIANALGCLIRCFTTLSLTQDMLLLFNASFHFVLNTIIIVQCADTRLGGPRKRKRGEVLPRGA</sequence>
<keyword evidence="5 9" id="KW-1133">Transmembrane helix</keyword>
<evidence type="ECO:0000256" key="9">
    <source>
        <dbReference type="SAM" id="Phobius"/>
    </source>
</evidence>
<dbReference type="PANTHER" id="PTHR12226:SF2">
    <property type="entry name" value="MANNOSE-P-DOLICHOL UTILIZATION DEFECT 1 PROTEIN"/>
    <property type="match status" value="1"/>
</dbReference>